<comment type="caution">
    <text evidence="2">The sequence shown here is derived from an EMBL/GenBank/DDBJ whole genome shotgun (WGS) entry which is preliminary data.</text>
</comment>
<proteinExistence type="predicted"/>
<accession>A0A368JMU0</accession>
<evidence type="ECO:0000256" key="1">
    <source>
        <dbReference type="SAM" id="MobiDB-lite"/>
    </source>
</evidence>
<keyword evidence="3" id="KW-1185">Reference proteome</keyword>
<feature type="compositionally biased region" description="Basic and acidic residues" evidence="1">
    <location>
        <begin position="26"/>
        <end position="36"/>
    </location>
</feature>
<feature type="compositionally biased region" description="Basic and acidic residues" evidence="1">
    <location>
        <begin position="1"/>
        <end position="19"/>
    </location>
</feature>
<evidence type="ECO:0000313" key="2">
    <source>
        <dbReference type="EMBL" id="RCR68822.1"/>
    </source>
</evidence>
<protein>
    <submittedName>
        <fullName evidence="2">Uncharacterized protein</fullName>
    </submittedName>
</protein>
<dbReference type="RefSeq" id="WP_114406872.1">
    <property type="nucleotide sequence ID" value="NZ_QOWE01000011.1"/>
</dbReference>
<dbReference type="OrthoDB" id="966167at2"/>
<dbReference type="AlphaFoldDB" id="A0A368JMU0"/>
<reference evidence="2 3" key="1">
    <citation type="submission" date="2018-07" db="EMBL/GenBank/DDBJ databases">
        <title>Genome analysis of Larkinella rosea.</title>
        <authorList>
            <person name="Zhou Z."/>
            <person name="Wang G."/>
        </authorList>
    </citation>
    <scope>NUCLEOTIDE SEQUENCE [LARGE SCALE GENOMIC DNA]</scope>
    <source>
        <strain evidence="3">zzj9</strain>
    </source>
</reference>
<dbReference type="Proteomes" id="UP000253383">
    <property type="component" value="Unassembled WGS sequence"/>
</dbReference>
<dbReference type="EMBL" id="QOWE01000011">
    <property type="protein sequence ID" value="RCR68822.1"/>
    <property type="molecule type" value="Genomic_DNA"/>
</dbReference>
<gene>
    <name evidence="2" type="ORF">DUE52_15180</name>
</gene>
<name>A0A368JMU0_9BACT</name>
<sequence length="66" mass="7434">MNELTKYESIQELKAHAKPADTTSARSKERHDRFERFINSLKDSPAKDVTLSQNNVPANEGNAYGL</sequence>
<feature type="region of interest" description="Disordered" evidence="1">
    <location>
        <begin position="1"/>
        <end position="66"/>
    </location>
</feature>
<organism evidence="2 3">
    <name type="scientific">Larkinella punicea</name>
    <dbReference type="NCBI Taxonomy" id="2315727"/>
    <lineage>
        <taxon>Bacteria</taxon>
        <taxon>Pseudomonadati</taxon>
        <taxon>Bacteroidota</taxon>
        <taxon>Cytophagia</taxon>
        <taxon>Cytophagales</taxon>
        <taxon>Spirosomataceae</taxon>
        <taxon>Larkinella</taxon>
    </lineage>
</organism>
<evidence type="ECO:0000313" key="3">
    <source>
        <dbReference type="Proteomes" id="UP000253383"/>
    </source>
</evidence>